<proteinExistence type="predicted"/>
<keyword evidence="5" id="KW-1185">Reference proteome</keyword>
<sequence length="176" mass="20390">MALYSAQKSMQSGVVAAESDDDKNNDRTTQTNLMSLPLEIHYMISEHLIYPDALSLKHVNRHFAGIVDTGVKLKIAWLIQRRQLHLECPNDRTCDLGSDIRFCRGSVPLLMARRREHFECESRAGLGCLVFGTPKCVHKPKQQYWWKKRFQLRLTVEVWWIVIAAVPLLLMWLLCL</sequence>
<dbReference type="AlphaFoldDB" id="A0A0A1TQA3"/>
<organism evidence="4 5">
    <name type="scientific">[Torrubiella] hemipterigena</name>
    <dbReference type="NCBI Taxonomy" id="1531966"/>
    <lineage>
        <taxon>Eukaryota</taxon>
        <taxon>Fungi</taxon>
        <taxon>Dikarya</taxon>
        <taxon>Ascomycota</taxon>
        <taxon>Pezizomycotina</taxon>
        <taxon>Sordariomycetes</taxon>
        <taxon>Hypocreomycetidae</taxon>
        <taxon>Hypocreales</taxon>
        <taxon>Clavicipitaceae</taxon>
        <taxon>Clavicipitaceae incertae sedis</taxon>
        <taxon>'Torrubiella' clade</taxon>
    </lineage>
</organism>
<keyword evidence="2" id="KW-1133">Transmembrane helix</keyword>
<dbReference type="Proteomes" id="UP000039046">
    <property type="component" value="Unassembled WGS sequence"/>
</dbReference>
<feature type="compositionally biased region" description="Polar residues" evidence="1">
    <location>
        <begin position="1"/>
        <end position="12"/>
    </location>
</feature>
<dbReference type="EMBL" id="CDHN01000006">
    <property type="protein sequence ID" value="CEJ93853.1"/>
    <property type="molecule type" value="Genomic_DNA"/>
</dbReference>
<dbReference type="InterPro" id="IPR001810">
    <property type="entry name" value="F-box_dom"/>
</dbReference>
<feature type="transmembrane region" description="Helical" evidence="2">
    <location>
        <begin position="154"/>
        <end position="174"/>
    </location>
</feature>
<dbReference type="HOGENOM" id="CLU_105480_0_0_1"/>
<accession>A0A0A1TQA3</accession>
<gene>
    <name evidence="4" type="ORF">VHEMI09419</name>
</gene>
<feature type="domain" description="F-box" evidence="3">
    <location>
        <begin position="30"/>
        <end position="80"/>
    </location>
</feature>
<name>A0A0A1TQA3_9HYPO</name>
<evidence type="ECO:0000259" key="3">
    <source>
        <dbReference type="PROSITE" id="PS50181"/>
    </source>
</evidence>
<evidence type="ECO:0000313" key="4">
    <source>
        <dbReference type="EMBL" id="CEJ93853.1"/>
    </source>
</evidence>
<evidence type="ECO:0000313" key="5">
    <source>
        <dbReference type="Proteomes" id="UP000039046"/>
    </source>
</evidence>
<protein>
    <submittedName>
        <fullName evidence="4">Putative F-box domain protein</fullName>
    </submittedName>
</protein>
<dbReference type="OrthoDB" id="5281164at2759"/>
<dbReference type="PROSITE" id="PS50181">
    <property type="entry name" value="FBOX"/>
    <property type="match status" value="1"/>
</dbReference>
<keyword evidence="2" id="KW-0812">Transmembrane</keyword>
<keyword evidence="2" id="KW-0472">Membrane</keyword>
<feature type="region of interest" description="Disordered" evidence="1">
    <location>
        <begin position="1"/>
        <end position="29"/>
    </location>
</feature>
<evidence type="ECO:0000256" key="2">
    <source>
        <dbReference type="SAM" id="Phobius"/>
    </source>
</evidence>
<evidence type="ECO:0000256" key="1">
    <source>
        <dbReference type="SAM" id="MobiDB-lite"/>
    </source>
</evidence>
<reference evidence="4 5" key="1">
    <citation type="journal article" date="2015" name="Genome Announc.">
        <title>Draft Genome Sequence and Gene Annotation of the Entomopathogenic Fungus Verticillium hemipterigenum.</title>
        <authorList>
            <person name="Horn F."/>
            <person name="Habel A."/>
            <person name="Scharf D.H."/>
            <person name="Dworschak J."/>
            <person name="Brakhage A.A."/>
            <person name="Guthke R."/>
            <person name="Hertweck C."/>
            <person name="Linde J."/>
        </authorList>
    </citation>
    <scope>NUCLEOTIDE SEQUENCE [LARGE SCALE GENOMIC DNA]</scope>
</reference>
<dbReference type="STRING" id="1531966.A0A0A1TQA3"/>